<dbReference type="AlphaFoldDB" id="A0A0L0MET1"/>
<reference evidence="4" key="1">
    <citation type="submission" date="2015-06" db="EMBL/GenBank/DDBJ databases">
        <title>Comparative genomics of Burkholderia leaf nodule symbionts.</title>
        <authorList>
            <person name="Carlier A."/>
            <person name="Eberl L."/>
            <person name="Pinto-Carbo M."/>
        </authorList>
    </citation>
    <scope>NUCLEOTIDE SEQUENCE [LARGE SCALE GENOMIC DNA]</scope>
    <source>
        <strain evidence="4">UZHbot4</strain>
    </source>
</reference>
<gene>
    <name evidence="3" type="ORF">BVER_01031c</name>
</gene>
<dbReference type="PANTHER" id="PTHR12526:SF636">
    <property type="entry name" value="BLL3647 PROTEIN"/>
    <property type="match status" value="1"/>
</dbReference>
<keyword evidence="4" id="KW-1185">Reference proteome</keyword>
<dbReference type="Pfam" id="PF13579">
    <property type="entry name" value="Glyco_trans_4_4"/>
    <property type="match status" value="1"/>
</dbReference>
<name>A0A0L0MET1_9BURK</name>
<proteinExistence type="predicted"/>
<dbReference type="InterPro" id="IPR001296">
    <property type="entry name" value="Glyco_trans_1"/>
</dbReference>
<comment type="caution">
    <text evidence="3">The sequence shown here is derived from an EMBL/GenBank/DDBJ whole genome shotgun (WGS) entry which is preliminary data.</text>
</comment>
<dbReference type="PANTHER" id="PTHR12526">
    <property type="entry name" value="GLYCOSYLTRANSFERASE"/>
    <property type="match status" value="1"/>
</dbReference>
<dbReference type="Pfam" id="PF00534">
    <property type="entry name" value="Glycos_transf_1"/>
    <property type="match status" value="1"/>
</dbReference>
<dbReference type="SUPFAM" id="SSF53756">
    <property type="entry name" value="UDP-Glycosyltransferase/glycogen phosphorylase"/>
    <property type="match status" value="1"/>
</dbReference>
<keyword evidence="3" id="KW-0808">Transferase</keyword>
<organism evidence="3 4">
    <name type="scientific">Candidatus Burkholderia verschuerenii</name>
    <dbReference type="NCBI Taxonomy" id="242163"/>
    <lineage>
        <taxon>Bacteria</taxon>
        <taxon>Pseudomonadati</taxon>
        <taxon>Pseudomonadota</taxon>
        <taxon>Betaproteobacteria</taxon>
        <taxon>Burkholderiales</taxon>
        <taxon>Burkholderiaceae</taxon>
        <taxon>Burkholderia</taxon>
    </lineage>
</organism>
<evidence type="ECO:0000313" key="4">
    <source>
        <dbReference type="Proteomes" id="UP000036959"/>
    </source>
</evidence>
<feature type="domain" description="Glycosyltransferase subfamily 4-like N-terminal" evidence="2">
    <location>
        <begin position="15"/>
        <end position="173"/>
    </location>
</feature>
<evidence type="ECO:0000259" key="1">
    <source>
        <dbReference type="Pfam" id="PF00534"/>
    </source>
</evidence>
<dbReference type="Proteomes" id="UP000036959">
    <property type="component" value="Unassembled WGS sequence"/>
</dbReference>
<evidence type="ECO:0000313" key="3">
    <source>
        <dbReference type="EMBL" id="KND60811.1"/>
    </source>
</evidence>
<dbReference type="InterPro" id="IPR028098">
    <property type="entry name" value="Glyco_trans_4-like_N"/>
</dbReference>
<dbReference type="Gene3D" id="3.40.50.2000">
    <property type="entry name" value="Glycogen Phosphorylase B"/>
    <property type="match status" value="2"/>
</dbReference>
<dbReference type="OrthoDB" id="433681at2"/>
<protein>
    <submittedName>
        <fullName evidence="3">Glycosyltransferase</fullName>
    </submittedName>
</protein>
<dbReference type="GO" id="GO:0016757">
    <property type="term" value="F:glycosyltransferase activity"/>
    <property type="evidence" value="ECO:0007669"/>
    <property type="project" value="InterPro"/>
</dbReference>
<accession>A0A0L0MET1</accession>
<dbReference type="EMBL" id="LFJJ01000044">
    <property type="protein sequence ID" value="KND60811.1"/>
    <property type="molecule type" value="Genomic_DNA"/>
</dbReference>
<evidence type="ECO:0000259" key="2">
    <source>
        <dbReference type="Pfam" id="PF13579"/>
    </source>
</evidence>
<sequence length="399" mass="44731">MKILHLLSTVDPRAGGPTEGVLQSGLSMRAMGHEIEVVSLDAPYVAAFPLRLHALGPSKGFYGLCPALVPWLNDHAARFDAVIVNGLWQYQSYGAWKALRNSNVPYYVFPHGMLDPWFKRTYPLKHLKKCLYWPWAEYRVLRDAKRVLFTTQEEKLLARQSFKLYRANEEVVAFGTRQPPDDSPALRDAFLSKFPHLADKRSILFLGRIHEKKGCDLLIKAFAAVRDLDPNAHLVMAGPDDSDYAIQLRALSKELGIADRMTWTGMLTGEEKWGAFRVSDVFALPSHQENFGIAVAEALGLRMPVLISDKVNIWREVKDDRAGIVTTDTVEGATDALSAWLKMDAAAREAMREQALQTFMKRFHVDAMSKDLLRVLCETGGTTRGDAFARGPMAASLKR</sequence>
<dbReference type="PATRIC" id="fig|242163.4.peg.5239"/>
<feature type="domain" description="Glycosyl transferase family 1" evidence="1">
    <location>
        <begin position="195"/>
        <end position="355"/>
    </location>
</feature>
<dbReference type="RefSeq" id="WP_050453301.1">
    <property type="nucleotide sequence ID" value="NZ_LFJJ01000044.1"/>
</dbReference>